<dbReference type="InterPro" id="IPR001304">
    <property type="entry name" value="C-type_lectin-like"/>
</dbReference>
<evidence type="ECO:0000313" key="3">
    <source>
        <dbReference type="Ensembl" id="ENSSRHP00000022691.1"/>
    </source>
</evidence>
<dbReference type="CDD" id="cd00037">
    <property type="entry name" value="CLECT"/>
    <property type="match status" value="1"/>
</dbReference>
<accession>A0A673HAS6</accession>
<keyword evidence="1" id="KW-1015">Disulfide bond</keyword>
<dbReference type="Proteomes" id="UP000472270">
    <property type="component" value="Unassembled WGS sequence"/>
</dbReference>
<name>A0A673HAS6_9TELE</name>
<dbReference type="SUPFAM" id="SSF56436">
    <property type="entry name" value="C-type lectin-like"/>
    <property type="match status" value="2"/>
</dbReference>
<dbReference type="Pfam" id="PF00059">
    <property type="entry name" value="Lectin_C"/>
    <property type="match status" value="1"/>
</dbReference>
<dbReference type="InterPro" id="IPR016186">
    <property type="entry name" value="C-type_lectin-like/link_sf"/>
</dbReference>
<dbReference type="InterPro" id="IPR050111">
    <property type="entry name" value="C-type_lectin/snaclec_domain"/>
</dbReference>
<sequence length="235" mass="26066">ERMVPLRNDAVLHDCGQVLGANEGRWNDETCSARRQYICKRSNRTYNLLIIDSIYHPSVSACVCVCVCVCDILSSVSPVNPVPVCDSVNGWQAFGSNCYKRRAGVRKSWVAARSDCVRDGGHLVSITSSEEEQYVTSRLDTSWIGLSVNPVEGGYHWSDGTPVSHTNWGHGEPNNHNGRENCVEMVTTENGTSWWNDLNCDAHQDWICMIAKGKKPIIPPEPPPVPGNNGISYYQ</sequence>
<protein>
    <recommendedName>
        <fullName evidence="2">C-type lectin domain-containing protein</fullName>
    </recommendedName>
</protein>
<organism evidence="3 4">
    <name type="scientific">Sinocyclocheilus rhinocerous</name>
    <dbReference type="NCBI Taxonomy" id="307959"/>
    <lineage>
        <taxon>Eukaryota</taxon>
        <taxon>Metazoa</taxon>
        <taxon>Chordata</taxon>
        <taxon>Craniata</taxon>
        <taxon>Vertebrata</taxon>
        <taxon>Euteleostomi</taxon>
        <taxon>Actinopterygii</taxon>
        <taxon>Neopterygii</taxon>
        <taxon>Teleostei</taxon>
        <taxon>Ostariophysi</taxon>
        <taxon>Cypriniformes</taxon>
        <taxon>Cyprinidae</taxon>
        <taxon>Cyprininae</taxon>
        <taxon>Sinocyclocheilus</taxon>
    </lineage>
</organism>
<dbReference type="Ensembl" id="ENSSRHT00000023386.1">
    <property type="protein sequence ID" value="ENSSRHP00000022691.1"/>
    <property type="gene ID" value="ENSSRHG00000012021.1"/>
</dbReference>
<dbReference type="PANTHER" id="PTHR22803">
    <property type="entry name" value="MANNOSE, PHOSPHOLIPASE, LECTIN RECEPTOR RELATED"/>
    <property type="match status" value="1"/>
</dbReference>
<dbReference type="PROSITE" id="PS50041">
    <property type="entry name" value="C_TYPE_LECTIN_2"/>
    <property type="match status" value="1"/>
</dbReference>
<dbReference type="InterPro" id="IPR018378">
    <property type="entry name" value="C-type_lectin_CS"/>
</dbReference>
<evidence type="ECO:0000259" key="2">
    <source>
        <dbReference type="PROSITE" id="PS50041"/>
    </source>
</evidence>
<reference evidence="3" key="1">
    <citation type="submission" date="2025-08" db="UniProtKB">
        <authorList>
            <consortium name="Ensembl"/>
        </authorList>
    </citation>
    <scope>IDENTIFICATION</scope>
</reference>
<reference evidence="3" key="2">
    <citation type="submission" date="2025-09" db="UniProtKB">
        <authorList>
            <consortium name="Ensembl"/>
        </authorList>
    </citation>
    <scope>IDENTIFICATION</scope>
</reference>
<dbReference type="AlphaFoldDB" id="A0A673HAS6"/>
<keyword evidence="4" id="KW-1185">Reference proteome</keyword>
<dbReference type="InterPro" id="IPR016187">
    <property type="entry name" value="CTDL_fold"/>
</dbReference>
<evidence type="ECO:0000313" key="4">
    <source>
        <dbReference type="Proteomes" id="UP000472270"/>
    </source>
</evidence>
<dbReference type="PROSITE" id="PS00615">
    <property type="entry name" value="C_TYPE_LECTIN_1"/>
    <property type="match status" value="1"/>
</dbReference>
<proteinExistence type="predicted"/>
<dbReference type="SMART" id="SM00034">
    <property type="entry name" value="CLECT"/>
    <property type="match status" value="1"/>
</dbReference>
<feature type="domain" description="C-type lectin" evidence="2">
    <location>
        <begin position="94"/>
        <end position="209"/>
    </location>
</feature>
<evidence type="ECO:0000256" key="1">
    <source>
        <dbReference type="ARBA" id="ARBA00023157"/>
    </source>
</evidence>
<dbReference type="Gene3D" id="3.10.100.10">
    <property type="entry name" value="Mannose-Binding Protein A, subunit A"/>
    <property type="match status" value="2"/>
</dbReference>